<evidence type="ECO:0000313" key="2">
    <source>
        <dbReference type="EMBL" id="GEK29169.1"/>
    </source>
</evidence>
<keyword evidence="1" id="KW-0472">Membrane</keyword>
<organism evidence="2 3">
    <name type="scientific">Furfurilactobacillus siliginis</name>
    <dbReference type="NCBI Taxonomy" id="348151"/>
    <lineage>
        <taxon>Bacteria</taxon>
        <taxon>Bacillati</taxon>
        <taxon>Bacillota</taxon>
        <taxon>Bacilli</taxon>
        <taxon>Lactobacillales</taxon>
        <taxon>Lactobacillaceae</taxon>
        <taxon>Furfurilactobacillus</taxon>
    </lineage>
</organism>
<accession>A0A510VQE9</accession>
<keyword evidence="1" id="KW-1133">Transmembrane helix</keyword>
<sequence>MGQSSDFSITNTGLATAGTAILPKTGLPEVFGIPVSLLLTYTGLVLLTIILGLRLYRKVHKPSVKIRRRH</sequence>
<evidence type="ECO:0000313" key="3">
    <source>
        <dbReference type="Proteomes" id="UP000321429"/>
    </source>
</evidence>
<gene>
    <name evidence="2" type="ORF">LSI01_14800</name>
</gene>
<dbReference type="EMBL" id="BJUD01000036">
    <property type="protein sequence ID" value="GEK29169.1"/>
    <property type="molecule type" value="Genomic_DNA"/>
</dbReference>
<evidence type="ECO:0000256" key="1">
    <source>
        <dbReference type="SAM" id="Phobius"/>
    </source>
</evidence>
<protein>
    <submittedName>
        <fullName evidence="2">Uncharacterized protein</fullName>
    </submittedName>
</protein>
<name>A0A510VQE9_9LACO</name>
<dbReference type="AlphaFoldDB" id="A0A510VQE9"/>
<keyword evidence="1" id="KW-0812">Transmembrane</keyword>
<reference evidence="2 3" key="1">
    <citation type="submission" date="2019-07" db="EMBL/GenBank/DDBJ databases">
        <title>Whole genome shotgun sequence of Lactobacillus siliginis NBRC 101315.</title>
        <authorList>
            <person name="Hosoyama A."/>
            <person name="Uohara A."/>
            <person name="Ohji S."/>
            <person name="Ichikawa N."/>
        </authorList>
    </citation>
    <scope>NUCLEOTIDE SEQUENCE [LARGE SCALE GENOMIC DNA]</scope>
    <source>
        <strain evidence="2 3">NBRC 101315</strain>
    </source>
</reference>
<feature type="transmembrane region" description="Helical" evidence="1">
    <location>
        <begin position="31"/>
        <end position="56"/>
    </location>
</feature>
<comment type="caution">
    <text evidence="2">The sequence shown here is derived from an EMBL/GenBank/DDBJ whole genome shotgun (WGS) entry which is preliminary data.</text>
</comment>
<dbReference type="Proteomes" id="UP000321429">
    <property type="component" value="Unassembled WGS sequence"/>
</dbReference>
<proteinExistence type="predicted"/>